<dbReference type="EMBL" id="DYVL01000133">
    <property type="protein sequence ID" value="HJG12497.1"/>
    <property type="molecule type" value="Genomic_DNA"/>
</dbReference>
<organism evidence="1 2">
    <name type="scientific">Bacteroides xylanisolvens</name>
    <dbReference type="NCBI Taxonomy" id="371601"/>
    <lineage>
        <taxon>Bacteria</taxon>
        <taxon>Pseudomonadati</taxon>
        <taxon>Bacteroidota</taxon>
        <taxon>Bacteroidia</taxon>
        <taxon>Bacteroidales</taxon>
        <taxon>Bacteroidaceae</taxon>
        <taxon>Bacteroides</taxon>
    </lineage>
</organism>
<reference evidence="1" key="1">
    <citation type="journal article" date="2021" name="PeerJ">
        <title>Extensive microbial diversity within the chicken gut microbiome revealed by metagenomics and culture.</title>
        <authorList>
            <person name="Gilroy R."/>
            <person name="Ravi A."/>
            <person name="Getino M."/>
            <person name="Pursley I."/>
            <person name="Horton D.L."/>
            <person name="Alikhan N.F."/>
            <person name="Baker D."/>
            <person name="Gharbi K."/>
            <person name="Hall N."/>
            <person name="Watson M."/>
            <person name="Adriaenssens E.M."/>
            <person name="Foster-Nyarko E."/>
            <person name="Jarju S."/>
            <person name="Secka A."/>
            <person name="Antonio M."/>
            <person name="Oren A."/>
            <person name="Chaudhuri R.R."/>
            <person name="La Ragione R."/>
            <person name="Hildebrand F."/>
            <person name="Pallen M.J."/>
        </authorList>
    </citation>
    <scope>NUCLEOTIDE SEQUENCE</scope>
    <source>
        <strain evidence="1">CHK154-13316</strain>
    </source>
</reference>
<dbReference type="Proteomes" id="UP000747074">
    <property type="component" value="Unassembled WGS sequence"/>
</dbReference>
<proteinExistence type="predicted"/>
<sequence>MNKNDIFLLVQKALNSPPLILVGTGGTIPYGISGMQKLANWLLRKLNSKYDGNPKWKEFDKRLKNGLDLESALTDLNMPDTIIDDIVMATWQLVSGDDLQLFETWLENDNKPTLGKIVNKFYQANPQCVNIITTNYDRLIEYSCDQFFLPVNLFFEGEFIKRMRKTAKPACASMVNILKVHGSLDWYYDKDGQVVSIPMRKEIPYGFKPAIVTPGMGKYKRVLESPFRDILHIADELIEKAGNYLCIGYGFNDSQIQTNIISGIRTGKPIVVVTMEISKSALQLIQQNSENYIVIHAVKENLDRTEIITPQGREELNGQFWTQDGFYTIF</sequence>
<dbReference type="SUPFAM" id="SSF52467">
    <property type="entry name" value="DHS-like NAD/FAD-binding domain"/>
    <property type="match status" value="1"/>
</dbReference>
<evidence type="ECO:0000313" key="2">
    <source>
        <dbReference type="Proteomes" id="UP000747074"/>
    </source>
</evidence>
<dbReference type="AlphaFoldDB" id="A0A921I715"/>
<reference evidence="1" key="2">
    <citation type="submission" date="2021-09" db="EMBL/GenBank/DDBJ databases">
        <authorList>
            <person name="Gilroy R."/>
        </authorList>
    </citation>
    <scope>NUCLEOTIDE SEQUENCE</scope>
    <source>
        <strain evidence="1">CHK154-13316</strain>
    </source>
</reference>
<accession>A0A921I715</accession>
<dbReference type="InterPro" id="IPR029035">
    <property type="entry name" value="DHS-like_NAD/FAD-binding_dom"/>
</dbReference>
<gene>
    <name evidence="1" type="ORF">K8V07_11295</name>
</gene>
<name>A0A921I715_9BACE</name>
<protein>
    <submittedName>
        <fullName evidence="1">SIR2 family protein</fullName>
    </submittedName>
</protein>
<dbReference type="Pfam" id="PF13289">
    <property type="entry name" value="SIR2_2"/>
    <property type="match status" value="1"/>
</dbReference>
<evidence type="ECO:0000313" key="1">
    <source>
        <dbReference type="EMBL" id="HJG12497.1"/>
    </source>
</evidence>
<comment type="caution">
    <text evidence="1">The sequence shown here is derived from an EMBL/GenBank/DDBJ whole genome shotgun (WGS) entry which is preliminary data.</text>
</comment>